<dbReference type="EMBL" id="AUSU01003322">
    <property type="protein sequence ID" value="EPS67057.1"/>
    <property type="molecule type" value="Genomic_DNA"/>
</dbReference>
<gene>
    <name evidence="4" type="ORF">M569_07717</name>
</gene>
<evidence type="ECO:0000256" key="2">
    <source>
        <dbReference type="PROSITE-ProRule" id="PRU00708"/>
    </source>
</evidence>
<dbReference type="InterPro" id="IPR011990">
    <property type="entry name" value="TPR-like_helical_dom_sf"/>
</dbReference>
<organism evidence="4 5">
    <name type="scientific">Genlisea aurea</name>
    <dbReference type="NCBI Taxonomy" id="192259"/>
    <lineage>
        <taxon>Eukaryota</taxon>
        <taxon>Viridiplantae</taxon>
        <taxon>Streptophyta</taxon>
        <taxon>Embryophyta</taxon>
        <taxon>Tracheophyta</taxon>
        <taxon>Spermatophyta</taxon>
        <taxon>Magnoliopsida</taxon>
        <taxon>eudicotyledons</taxon>
        <taxon>Gunneridae</taxon>
        <taxon>Pentapetalae</taxon>
        <taxon>asterids</taxon>
        <taxon>lamiids</taxon>
        <taxon>Lamiales</taxon>
        <taxon>Lentibulariaceae</taxon>
        <taxon>Genlisea</taxon>
    </lineage>
</organism>
<dbReference type="InterPro" id="IPR046848">
    <property type="entry name" value="E_motif"/>
</dbReference>
<dbReference type="InterPro" id="IPR002885">
    <property type="entry name" value="PPR_rpt"/>
</dbReference>
<name>S8E444_9LAMI</name>
<dbReference type="FunFam" id="1.25.40.10:FF:000573">
    <property type="entry name" value="Pentatricopeptide repeat-containing protein mitochondrial"/>
    <property type="match status" value="1"/>
</dbReference>
<reference evidence="4 5" key="1">
    <citation type="journal article" date="2013" name="BMC Genomics">
        <title>The miniature genome of a carnivorous plant Genlisea aurea contains a low number of genes and short non-coding sequences.</title>
        <authorList>
            <person name="Leushkin E.V."/>
            <person name="Sutormin R.A."/>
            <person name="Nabieva E.R."/>
            <person name="Penin A.A."/>
            <person name="Kondrashov A.S."/>
            <person name="Logacheva M.D."/>
        </authorList>
    </citation>
    <scope>NUCLEOTIDE SEQUENCE [LARGE SCALE GENOMIC DNA]</scope>
</reference>
<feature type="repeat" description="PPR" evidence="2">
    <location>
        <begin position="232"/>
        <end position="267"/>
    </location>
</feature>
<proteinExistence type="predicted"/>
<evidence type="ECO:0008006" key="6">
    <source>
        <dbReference type="Google" id="ProtNLM"/>
    </source>
</evidence>
<dbReference type="Pfam" id="PF13041">
    <property type="entry name" value="PPR_2"/>
    <property type="match status" value="1"/>
</dbReference>
<comment type="caution">
    <text evidence="4">The sequence shown here is derived from an EMBL/GenBank/DDBJ whole genome shotgun (WGS) entry which is preliminary data.</text>
</comment>
<feature type="region of interest" description="Disordered" evidence="3">
    <location>
        <begin position="755"/>
        <end position="777"/>
    </location>
</feature>
<dbReference type="PANTHER" id="PTHR47926:SF524">
    <property type="entry name" value="(WILD MALAYSIAN BANANA) HYPOTHETICAL PROTEIN"/>
    <property type="match status" value="1"/>
</dbReference>
<evidence type="ECO:0000313" key="5">
    <source>
        <dbReference type="Proteomes" id="UP000015453"/>
    </source>
</evidence>
<dbReference type="GO" id="GO:0003723">
    <property type="term" value="F:RNA binding"/>
    <property type="evidence" value="ECO:0007669"/>
    <property type="project" value="InterPro"/>
</dbReference>
<dbReference type="Proteomes" id="UP000015453">
    <property type="component" value="Unassembled WGS sequence"/>
</dbReference>
<dbReference type="PANTHER" id="PTHR47926">
    <property type="entry name" value="PENTATRICOPEPTIDE REPEAT-CONTAINING PROTEIN"/>
    <property type="match status" value="1"/>
</dbReference>
<dbReference type="Pfam" id="PF01535">
    <property type="entry name" value="PPR"/>
    <property type="match status" value="6"/>
</dbReference>
<dbReference type="FunFam" id="1.25.40.10:FF:000344">
    <property type="entry name" value="Pentatricopeptide repeat-containing protein"/>
    <property type="match status" value="1"/>
</dbReference>
<dbReference type="InterPro" id="IPR046960">
    <property type="entry name" value="PPR_At4g14850-like_plant"/>
</dbReference>
<evidence type="ECO:0000256" key="3">
    <source>
        <dbReference type="SAM" id="MobiDB-lite"/>
    </source>
</evidence>
<protein>
    <recommendedName>
        <fullName evidence="6">Pentatricopeptide repeat-containing protein</fullName>
    </recommendedName>
</protein>
<feature type="repeat" description="PPR" evidence="2">
    <location>
        <begin position="534"/>
        <end position="568"/>
    </location>
</feature>
<dbReference type="Pfam" id="PF20431">
    <property type="entry name" value="E_motif"/>
    <property type="match status" value="1"/>
</dbReference>
<keyword evidence="5" id="KW-1185">Reference proteome</keyword>
<dbReference type="PROSITE" id="PS51375">
    <property type="entry name" value="PPR"/>
    <property type="match status" value="2"/>
</dbReference>
<feature type="compositionally biased region" description="Acidic residues" evidence="3">
    <location>
        <begin position="759"/>
        <end position="769"/>
    </location>
</feature>
<keyword evidence="1" id="KW-0677">Repeat</keyword>
<evidence type="ECO:0000256" key="1">
    <source>
        <dbReference type="ARBA" id="ARBA00022737"/>
    </source>
</evidence>
<dbReference type="Gene3D" id="1.25.40.10">
    <property type="entry name" value="Tetratricopeptide repeat domain"/>
    <property type="match status" value="5"/>
</dbReference>
<sequence length="777" mass="86699">MIRSELDLLLKLESRPDCVARVTMLPPPCSAEFRNHFSGSLRRFMLKLMRENRENEALGIFKRHLRMGVDEVAIALASKACLGRTGLGSQIHGFALVSGFTDCASVSNSLMSMYCKSRDLRRAFGIFHSLESPDTVSYNIMLSGFEELEDVALFARQMHSSGISFDPVTYTSVLARCADGQEFDFGFQLHCLVQKLGFNSEIFVMNSLVTMYSKSLQIPDAHKLFEEMPYKDSVSWNALLSGYAQEGNHGFEAISLFVDMVKGRNRLDHVSFTSVISACGLERNLDFGKQAQCLALKTGFETHVSVCNVLMSLYSKCELVEDAVSVFESIVNPNVVSWTTILTIKQEDAVDLFKEMVRREVSPNDVTFVGLIHAITGRGMIQEGATVHGICIRSGFLSHINVANSFITMYGHFESMECCLKVFDEVESHRRDIISWNAVISAYALNGMHHEALHALFSASRESTPNPYTFGSALHAIASSESISLKQGHRCHGYLRKLGLDTDPVVSGALLDMYAKRGSLHESRDIFNESLHKTQVAWTAIISAHSSHGDYESVLRYFSRMIEEGIRPDSIAFLSVLTSCGHNGMFDAGVSIFNSMSDRFGVEPSAEHYSCIADMLGRAGRLNEAEHFANEIPGGAGMTVLQSLLGACRIHGEVEMATRVSERLMRMEPNESGSYVLMSNLYAEKGRWDKVARMRKLMRERRVVKEVGFSWADVDDGSSSMHLHGFSSGDRSHPLFKEIYIMADLLGSQLLTRRRRNNDDDDDDDDDDTSSVCIYMQ</sequence>
<accession>S8E444</accession>
<dbReference type="GO" id="GO:0009451">
    <property type="term" value="P:RNA modification"/>
    <property type="evidence" value="ECO:0007669"/>
    <property type="project" value="InterPro"/>
</dbReference>
<dbReference type="NCBIfam" id="TIGR00756">
    <property type="entry name" value="PPR"/>
    <property type="match status" value="3"/>
</dbReference>
<dbReference type="OrthoDB" id="185373at2759"/>
<dbReference type="AlphaFoldDB" id="S8E444"/>
<dbReference type="Pfam" id="PF13812">
    <property type="entry name" value="PPR_3"/>
    <property type="match status" value="1"/>
</dbReference>
<evidence type="ECO:0000313" key="4">
    <source>
        <dbReference type="EMBL" id="EPS67057.1"/>
    </source>
</evidence>